<protein>
    <recommendedName>
        <fullName evidence="2">ATP-grasp domain-containing protein</fullName>
    </recommendedName>
</protein>
<keyword evidence="4" id="KW-1185">Reference proteome</keyword>
<reference evidence="3 4" key="1">
    <citation type="submission" date="2021-03" db="EMBL/GenBank/DDBJ databases">
        <title>Aliifodinibius sp. nov., a new bacterium isolated from saline soil.</title>
        <authorList>
            <person name="Galisteo C."/>
            <person name="De La Haba R."/>
            <person name="Sanchez-Porro C."/>
            <person name="Ventosa A."/>
        </authorList>
    </citation>
    <scope>NUCLEOTIDE SEQUENCE [LARGE SCALE GENOMIC DNA]</scope>
    <source>
        <strain evidence="3 4">1BSP15-2V2</strain>
    </source>
</reference>
<keyword evidence="1" id="KW-0067">ATP-binding</keyword>
<evidence type="ECO:0000259" key="2">
    <source>
        <dbReference type="PROSITE" id="PS50975"/>
    </source>
</evidence>
<dbReference type="SUPFAM" id="SSF56059">
    <property type="entry name" value="Glutathione synthetase ATP-binding domain-like"/>
    <property type="match status" value="1"/>
</dbReference>
<dbReference type="RefSeq" id="WP_265765497.1">
    <property type="nucleotide sequence ID" value="NZ_JAGGJA010000004.1"/>
</dbReference>
<keyword evidence="1" id="KW-0547">Nucleotide-binding</keyword>
<dbReference type="InterPro" id="IPR039523">
    <property type="entry name" value="RimK-rel_E_lig_ATP-grasp"/>
</dbReference>
<organism evidence="3 4">
    <name type="scientific">Fodinibius salsisoli</name>
    <dbReference type="NCBI Taxonomy" id="2820877"/>
    <lineage>
        <taxon>Bacteria</taxon>
        <taxon>Pseudomonadati</taxon>
        <taxon>Balneolota</taxon>
        <taxon>Balneolia</taxon>
        <taxon>Balneolales</taxon>
        <taxon>Balneolaceae</taxon>
        <taxon>Fodinibius</taxon>
    </lineage>
</organism>
<dbReference type="PROSITE" id="PS50975">
    <property type="entry name" value="ATP_GRASP"/>
    <property type="match status" value="1"/>
</dbReference>
<dbReference type="InterPro" id="IPR011761">
    <property type="entry name" value="ATP-grasp"/>
</dbReference>
<dbReference type="Gene3D" id="3.30.1490.20">
    <property type="entry name" value="ATP-grasp fold, A domain"/>
    <property type="match status" value="1"/>
</dbReference>
<dbReference type="Pfam" id="PF14397">
    <property type="entry name" value="ATPgrasp_ST"/>
    <property type="match status" value="1"/>
</dbReference>
<evidence type="ECO:0000256" key="1">
    <source>
        <dbReference type="PROSITE-ProRule" id="PRU00409"/>
    </source>
</evidence>
<sequence length="369" mass="42801">MFKKILFHKELSPKKKMKNSLLYLSRVRGAKKAWDKRYDRVLAANKKYSTPCESQVESDHEKLWSDFRRKADLTTLRVSKNISGVSNPKIIPEDIYVADIEPTLITDKSVDYISIKSFYNRWFPEGIFPKDLFHRIDGQYLDRNLEVSNYNELQRLAKQITYPVILKPNKDTYGGMDINIVNNAEELLSLANKRKNFVVQEKIKQHDFFEKFHPKSLNTIKLFLYKSVKNDQLHILSMALRMGKNGSLDNESAGGVSTFIRDDDSLNGYAVDKLGTKYLEHPNTGAPFDCKIPDLDRLRTLARKIGNKVFFARVFALDACYDNEGNWRIIELNTYGQSIRFAQYGGQPFFGEFTDEVIEHCKENHWALN</sequence>
<comment type="caution">
    <text evidence="3">The sequence shown here is derived from an EMBL/GenBank/DDBJ whole genome shotgun (WGS) entry which is preliminary data.</text>
</comment>
<dbReference type="Proteomes" id="UP001207918">
    <property type="component" value="Unassembled WGS sequence"/>
</dbReference>
<evidence type="ECO:0000313" key="4">
    <source>
        <dbReference type="Proteomes" id="UP001207918"/>
    </source>
</evidence>
<gene>
    <name evidence="3" type="ORF">J6I44_07835</name>
</gene>
<dbReference type="InterPro" id="IPR013815">
    <property type="entry name" value="ATP_grasp_subdomain_1"/>
</dbReference>
<name>A0ABT3PM17_9BACT</name>
<accession>A0ABT3PM17</accession>
<proteinExistence type="predicted"/>
<evidence type="ECO:0000313" key="3">
    <source>
        <dbReference type="EMBL" id="MCW9706763.1"/>
    </source>
</evidence>
<dbReference type="EMBL" id="JAGGJA010000004">
    <property type="protein sequence ID" value="MCW9706763.1"/>
    <property type="molecule type" value="Genomic_DNA"/>
</dbReference>
<feature type="domain" description="ATP-grasp" evidence="2">
    <location>
        <begin position="131"/>
        <end position="358"/>
    </location>
</feature>